<keyword evidence="1" id="KW-0472">Membrane</keyword>
<gene>
    <name evidence="2" type="ORF">ACEZDJ_01615</name>
</gene>
<evidence type="ECO:0000256" key="1">
    <source>
        <dbReference type="SAM" id="Phobius"/>
    </source>
</evidence>
<organism evidence="2 3">
    <name type="scientific">Streptacidiphilus cavernicola</name>
    <dbReference type="NCBI Taxonomy" id="3342716"/>
    <lineage>
        <taxon>Bacteria</taxon>
        <taxon>Bacillati</taxon>
        <taxon>Actinomycetota</taxon>
        <taxon>Actinomycetes</taxon>
        <taxon>Kitasatosporales</taxon>
        <taxon>Streptomycetaceae</taxon>
        <taxon>Streptacidiphilus</taxon>
    </lineage>
</organism>
<evidence type="ECO:0000313" key="3">
    <source>
        <dbReference type="Proteomes" id="UP001592528"/>
    </source>
</evidence>
<keyword evidence="3" id="KW-1185">Reference proteome</keyword>
<dbReference type="Proteomes" id="UP001592528">
    <property type="component" value="Unassembled WGS sequence"/>
</dbReference>
<protein>
    <submittedName>
        <fullName evidence="2">YrdB family protein</fullName>
    </submittedName>
</protein>
<name>A0ABV6UEV6_9ACTN</name>
<keyword evidence="1" id="KW-1133">Transmembrane helix</keyword>
<feature type="transmembrane region" description="Helical" evidence="1">
    <location>
        <begin position="36"/>
        <end position="59"/>
    </location>
</feature>
<feature type="transmembrane region" description="Helical" evidence="1">
    <location>
        <begin position="12"/>
        <end position="30"/>
    </location>
</feature>
<proteinExistence type="predicted"/>
<sequence>MIPRQVHVVNEGLAFLLELAAFAVLAWWGFSTGSGVAVHLLLGLGTPAAAMVLWGLIAAPKAKFRVPLPGVLLLKAAVFGGAAACLAVLGHGGWAIAFGVVALVNTALATVDRNALFHSRRPDSTEPPVTGLNG</sequence>
<dbReference type="Pfam" id="PF10823">
    <property type="entry name" value="DUF2568"/>
    <property type="match status" value="1"/>
</dbReference>
<accession>A0ABV6UEV6</accession>
<evidence type="ECO:0000313" key="2">
    <source>
        <dbReference type="EMBL" id="MFC1399986.1"/>
    </source>
</evidence>
<dbReference type="RefSeq" id="WP_198037312.1">
    <property type="nucleotide sequence ID" value="NZ_JBHEZZ010000001.1"/>
</dbReference>
<keyword evidence="1" id="KW-0812">Transmembrane</keyword>
<feature type="transmembrane region" description="Helical" evidence="1">
    <location>
        <begin position="95"/>
        <end position="111"/>
    </location>
</feature>
<reference evidence="2 3" key="1">
    <citation type="submission" date="2024-09" db="EMBL/GenBank/DDBJ databases">
        <authorList>
            <person name="Lee S.D."/>
        </authorList>
    </citation>
    <scope>NUCLEOTIDE SEQUENCE [LARGE SCALE GENOMIC DNA]</scope>
    <source>
        <strain evidence="2 3">N1-5</strain>
    </source>
</reference>
<dbReference type="EMBL" id="JBHEZZ010000001">
    <property type="protein sequence ID" value="MFC1399986.1"/>
    <property type="molecule type" value="Genomic_DNA"/>
</dbReference>
<feature type="transmembrane region" description="Helical" evidence="1">
    <location>
        <begin position="71"/>
        <end position="89"/>
    </location>
</feature>
<comment type="caution">
    <text evidence="2">The sequence shown here is derived from an EMBL/GenBank/DDBJ whole genome shotgun (WGS) entry which is preliminary data.</text>
</comment>
<dbReference type="InterPro" id="IPR021214">
    <property type="entry name" value="DUF2568"/>
</dbReference>